<dbReference type="PANTHER" id="PTHR30055">
    <property type="entry name" value="HTH-TYPE TRANSCRIPTIONAL REGULATOR RUTR"/>
    <property type="match status" value="1"/>
</dbReference>
<dbReference type="EMBL" id="CP049109">
    <property type="protein sequence ID" value="QIG81038.1"/>
    <property type="molecule type" value="Genomic_DNA"/>
</dbReference>
<evidence type="ECO:0000256" key="4">
    <source>
        <dbReference type="PROSITE-ProRule" id="PRU00335"/>
    </source>
</evidence>
<dbReference type="Proteomes" id="UP000501568">
    <property type="component" value="Chromosome"/>
</dbReference>
<sequence length="195" mass="21814">MTEPGPQRRNKSFEATHADLLLTAVQLLSEGGVEALTISGLARAAKVNRTTVYYHFESREALVAAVKSWAAQQIVTGFRPDVSQRERIDSVTRFVLANPDLVKLWIEDFVSGSDIRDSYPFWDALVEGLRAHFARTPGEEDADVEVFCTILLTSAIIGPRVFANGVAPGERIDTIVERFRAEHQRLLRHEALLRL</sequence>
<keyword evidence="3" id="KW-0804">Transcription</keyword>
<evidence type="ECO:0000256" key="2">
    <source>
        <dbReference type="ARBA" id="ARBA00023125"/>
    </source>
</evidence>
<accession>A0A6G6Y8J8</accession>
<evidence type="ECO:0000259" key="5">
    <source>
        <dbReference type="PROSITE" id="PS50977"/>
    </source>
</evidence>
<dbReference type="SUPFAM" id="SSF46689">
    <property type="entry name" value="Homeodomain-like"/>
    <property type="match status" value="1"/>
</dbReference>
<dbReference type="PROSITE" id="PS50977">
    <property type="entry name" value="HTH_TETR_2"/>
    <property type="match status" value="1"/>
</dbReference>
<reference evidence="6 7" key="1">
    <citation type="submission" date="2020-02" db="EMBL/GenBank/DDBJ databases">
        <authorList>
            <person name="Zheng R.K."/>
            <person name="Sun C.M."/>
        </authorList>
    </citation>
    <scope>NUCLEOTIDE SEQUENCE [LARGE SCALE GENOMIC DNA]</scope>
    <source>
        <strain evidence="7">zrk23</strain>
    </source>
</reference>
<dbReference type="Pfam" id="PF00440">
    <property type="entry name" value="TetR_N"/>
    <property type="match status" value="1"/>
</dbReference>
<evidence type="ECO:0000313" key="7">
    <source>
        <dbReference type="Proteomes" id="UP000501568"/>
    </source>
</evidence>
<dbReference type="PRINTS" id="PR00455">
    <property type="entry name" value="HTHTETR"/>
</dbReference>
<dbReference type="AlphaFoldDB" id="A0A6G6Y8J8"/>
<feature type="domain" description="HTH tetR-type" evidence="5">
    <location>
        <begin position="14"/>
        <end position="74"/>
    </location>
</feature>
<dbReference type="InterPro" id="IPR009057">
    <property type="entry name" value="Homeodomain-like_sf"/>
</dbReference>
<organism evidence="6 7">
    <name type="scientific">Stakelama tenebrarum</name>
    <dbReference type="NCBI Taxonomy" id="2711215"/>
    <lineage>
        <taxon>Bacteria</taxon>
        <taxon>Pseudomonadati</taxon>
        <taxon>Pseudomonadota</taxon>
        <taxon>Alphaproteobacteria</taxon>
        <taxon>Sphingomonadales</taxon>
        <taxon>Sphingomonadaceae</taxon>
        <taxon>Stakelama</taxon>
    </lineage>
</organism>
<dbReference type="KEGG" id="spzr:G5C33_15440"/>
<feature type="DNA-binding region" description="H-T-H motif" evidence="4">
    <location>
        <begin position="37"/>
        <end position="56"/>
    </location>
</feature>
<keyword evidence="1" id="KW-0805">Transcription regulation</keyword>
<name>A0A6G6Y8J8_9SPHN</name>
<evidence type="ECO:0000256" key="1">
    <source>
        <dbReference type="ARBA" id="ARBA00023015"/>
    </source>
</evidence>
<dbReference type="Gene3D" id="1.10.357.10">
    <property type="entry name" value="Tetracycline Repressor, domain 2"/>
    <property type="match status" value="1"/>
</dbReference>
<dbReference type="InterPro" id="IPR001647">
    <property type="entry name" value="HTH_TetR"/>
</dbReference>
<keyword evidence="2 4" id="KW-0238">DNA-binding</keyword>
<keyword evidence="7" id="KW-1185">Reference proteome</keyword>
<proteinExistence type="predicted"/>
<dbReference type="PANTHER" id="PTHR30055:SF234">
    <property type="entry name" value="HTH-TYPE TRANSCRIPTIONAL REGULATOR BETI"/>
    <property type="match status" value="1"/>
</dbReference>
<dbReference type="RefSeq" id="WP_165327965.1">
    <property type="nucleotide sequence ID" value="NZ_CP049109.1"/>
</dbReference>
<dbReference type="GO" id="GO:0000976">
    <property type="term" value="F:transcription cis-regulatory region binding"/>
    <property type="evidence" value="ECO:0007669"/>
    <property type="project" value="TreeGrafter"/>
</dbReference>
<dbReference type="InterPro" id="IPR050109">
    <property type="entry name" value="HTH-type_TetR-like_transc_reg"/>
</dbReference>
<gene>
    <name evidence="6" type="ORF">G5C33_15440</name>
</gene>
<evidence type="ECO:0000256" key="3">
    <source>
        <dbReference type="ARBA" id="ARBA00023163"/>
    </source>
</evidence>
<protein>
    <submittedName>
        <fullName evidence="6">TetR/AcrR family transcriptional regulator</fullName>
    </submittedName>
</protein>
<dbReference type="GO" id="GO:0003700">
    <property type="term" value="F:DNA-binding transcription factor activity"/>
    <property type="evidence" value="ECO:0007669"/>
    <property type="project" value="TreeGrafter"/>
</dbReference>
<evidence type="ECO:0000313" key="6">
    <source>
        <dbReference type="EMBL" id="QIG81038.1"/>
    </source>
</evidence>